<evidence type="ECO:0000256" key="1">
    <source>
        <dbReference type="SAM" id="Phobius"/>
    </source>
</evidence>
<gene>
    <name evidence="2" type="ORF">VFH_II010880</name>
</gene>
<dbReference type="EMBL" id="OX451737">
    <property type="protein sequence ID" value="CAI8595963.1"/>
    <property type="molecule type" value="Genomic_DNA"/>
</dbReference>
<feature type="transmembrane region" description="Helical" evidence="1">
    <location>
        <begin position="58"/>
        <end position="76"/>
    </location>
</feature>
<dbReference type="AlphaFoldDB" id="A0AAV0ZFT9"/>
<keyword evidence="3" id="KW-1185">Reference proteome</keyword>
<evidence type="ECO:0000313" key="3">
    <source>
        <dbReference type="Proteomes" id="UP001157006"/>
    </source>
</evidence>
<proteinExistence type="predicted"/>
<organism evidence="2 3">
    <name type="scientific">Vicia faba</name>
    <name type="common">Broad bean</name>
    <name type="synonym">Faba vulgaris</name>
    <dbReference type="NCBI Taxonomy" id="3906"/>
    <lineage>
        <taxon>Eukaryota</taxon>
        <taxon>Viridiplantae</taxon>
        <taxon>Streptophyta</taxon>
        <taxon>Embryophyta</taxon>
        <taxon>Tracheophyta</taxon>
        <taxon>Spermatophyta</taxon>
        <taxon>Magnoliopsida</taxon>
        <taxon>eudicotyledons</taxon>
        <taxon>Gunneridae</taxon>
        <taxon>Pentapetalae</taxon>
        <taxon>rosids</taxon>
        <taxon>fabids</taxon>
        <taxon>Fabales</taxon>
        <taxon>Fabaceae</taxon>
        <taxon>Papilionoideae</taxon>
        <taxon>50 kb inversion clade</taxon>
        <taxon>NPAAA clade</taxon>
        <taxon>Hologalegina</taxon>
        <taxon>IRL clade</taxon>
        <taxon>Fabeae</taxon>
        <taxon>Vicia</taxon>
    </lineage>
</organism>
<keyword evidence="1" id="KW-0812">Transmembrane</keyword>
<keyword evidence="1" id="KW-1133">Transmembrane helix</keyword>
<protein>
    <recommendedName>
        <fullName evidence="4">Transmembrane protein</fullName>
    </recommendedName>
</protein>
<keyword evidence="1" id="KW-0472">Membrane</keyword>
<evidence type="ECO:0000313" key="2">
    <source>
        <dbReference type="EMBL" id="CAI8595963.1"/>
    </source>
</evidence>
<evidence type="ECO:0008006" key="4">
    <source>
        <dbReference type="Google" id="ProtNLM"/>
    </source>
</evidence>
<sequence>MLQNNFFPLHHSLSIFLNSHNLQFPLSKLRLHLHSPLFDLQLVLKASLLSDSSYKVHFSQLAIIFIIVIISALLLSPTHATPRPKKGEDSDERIKTKQTRSRRTIIVLLHLWISEALPTCLQ</sequence>
<dbReference type="Proteomes" id="UP001157006">
    <property type="component" value="Chromosome 2"/>
</dbReference>
<name>A0AAV0ZFT9_VICFA</name>
<reference evidence="2 3" key="1">
    <citation type="submission" date="2023-01" db="EMBL/GenBank/DDBJ databases">
        <authorList>
            <person name="Kreplak J."/>
        </authorList>
    </citation>
    <scope>NUCLEOTIDE SEQUENCE [LARGE SCALE GENOMIC DNA]</scope>
</reference>
<accession>A0AAV0ZFT9</accession>